<organism evidence="2 3">
    <name type="scientific">Pseudomonas protegens</name>
    <dbReference type="NCBI Taxonomy" id="380021"/>
    <lineage>
        <taxon>Bacteria</taxon>
        <taxon>Pseudomonadati</taxon>
        <taxon>Pseudomonadota</taxon>
        <taxon>Gammaproteobacteria</taxon>
        <taxon>Pseudomonadales</taxon>
        <taxon>Pseudomonadaceae</taxon>
        <taxon>Pseudomonas</taxon>
    </lineage>
</organism>
<dbReference type="InterPro" id="IPR009057">
    <property type="entry name" value="Homeodomain-like_sf"/>
</dbReference>
<dbReference type="Pfam" id="PF01527">
    <property type="entry name" value="HTH_Tnp_1"/>
    <property type="match status" value="1"/>
</dbReference>
<sequence length="144" mass="15483">MTTDDLTYLPLTITNVGVRGKRTFDPDGKRRLIQACQQPGVSISSMALRAGINANQLRKWIARYQRQALSTFVPVVTSDAHAELTSTRSYSAVSTRPDIDISSPTPPKPAHLAAQLPNGARIELECGGQDIALVRALVEALGAS</sequence>
<dbReference type="EMBL" id="PYJM01000016">
    <property type="protein sequence ID" value="PUA41308.1"/>
    <property type="molecule type" value="Genomic_DNA"/>
</dbReference>
<evidence type="ECO:0000313" key="3">
    <source>
        <dbReference type="Proteomes" id="UP000244178"/>
    </source>
</evidence>
<comment type="caution">
    <text evidence="2">The sequence shown here is derived from an EMBL/GenBank/DDBJ whole genome shotgun (WGS) entry which is preliminary data.</text>
</comment>
<evidence type="ECO:0000313" key="2">
    <source>
        <dbReference type="EMBL" id="PUA41308.1"/>
    </source>
</evidence>
<gene>
    <name evidence="2" type="ORF">C5U62_32555</name>
</gene>
<dbReference type="GO" id="GO:0006313">
    <property type="term" value="P:DNA transposition"/>
    <property type="evidence" value="ECO:0007669"/>
    <property type="project" value="InterPro"/>
</dbReference>
<dbReference type="AlphaFoldDB" id="A0A2T6GAY0"/>
<evidence type="ECO:0000256" key="1">
    <source>
        <dbReference type="ARBA" id="ARBA00009964"/>
    </source>
</evidence>
<evidence type="ECO:0008006" key="4">
    <source>
        <dbReference type="Google" id="ProtNLM"/>
    </source>
</evidence>
<accession>A0A2T6GAY0</accession>
<dbReference type="RefSeq" id="WP_108546554.1">
    <property type="nucleotide sequence ID" value="NZ_PYJM01000016.1"/>
</dbReference>
<comment type="similarity">
    <text evidence="1">Belongs to the transposase 8 family.</text>
</comment>
<name>A0A2T6GAY0_9PSED</name>
<dbReference type="Proteomes" id="UP000244178">
    <property type="component" value="Unassembled WGS sequence"/>
</dbReference>
<reference evidence="2 3" key="1">
    <citation type="submission" date="2018-03" db="EMBL/GenBank/DDBJ databases">
        <title>Draft genome sequence of the plant growth promoting rhizobacterium Pseudomonas protegens strain BNJ-SS-45 isolated from wheat (Triticum aestivum) rhizosphere.</title>
        <authorList>
            <person name="Bajpai A."/>
            <person name="Shende K."/>
            <person name="Meena N."/>
            <person name="Upadhyayula S.R."/>
            <person name="Suravajhala P."/>
            <person name="Medicherla K.M."/>
            <person name="Johri B.N."/>
        </authorList>
    </citation>
    <scope>NUCLEOTIDE SEQUENCE [LARGE SCALE GENOMIC DNA]</scope>
    <source>
        <strain evidence="2 3">BNJ-SS-45</strain>
    </source>
</reference>
<proteinExistence type="inferred from homology"/>
<dbReference type="GO" id="GO:0004803">
    <property type="term" value="F:transposase activity"/>
    <property type="evidence" value="ECO:0007669"/>
    <property type="project" value="InterPro"/>
</dbReference>
<dbReference type="NCBIfam" id="NF047595">
    <property type="entry name" value="IS66_ISRel24_TnpA"/>
    <property type="match status" value="1"/>
</dbReference>
<protein>
    <recommendedName>
        <fullName evidence="4">Transposase</fullName>
    </recommendedName>
</protein>
<dbReference type="InterPro" id="IPR002514">
    <property type="entry name" value="Transposase_8"/>
</dbReference>
<dbReference type="GO" id="GO:0003677">
    <property type="term" value="F:DNA binding"/>
    <property type="evidence" value="ECO:0007669"/>
    <property type="project" value="InterPro"/>
</dbReference>
<dbReference type="SUPFAM" id="SSF46689">
    <property type="entry name" value="Homeodomain-like"/>
    <property type="match status" value="1"/>
</dbReference>